<keyword evidence="2" id="KW-1185">Reference proteome</keyword>
<dbReference type="AlphaFoldDB" id="A0A9W9ZXG3"/>
<organism evidence="1 2">
    <name type="scientific">Desmophyllum pertusum</name>
    <dbReference type="NCBI Taxonomy" id="174260"/>
    <lineage>
        <taxon>Eukaryota</taxon>
        <taxon>Metazoa</taxon>
        <taxon>Cnidaria</taxon>
        <taxon>Anthozoa</taxon>
        <taxon>Hexacorallia</taxon>
        <taxon>Scleractinia</taxon>
        <taxon>Caryophylliina</taxon>
        <taxon>Caryophylliidae</taxon>
        <taxon>Desmophyllum</taxon>
    </lineage>
</organism>
<dbReference type="EMBL" id="MU825426">
    <property type="protein sequence ID" value="KAJ7389658.1"/>
    <property type="molecule type" value="Genomic_DNA"/>
</dbReference>
<comment type="caution">
    <text evidence="1">The sequence shown here is derived from an EMBL/GenBank/DDBJ whole genome shotgun (WGS) entry which is preliminary data.</text>
</comment>
<protein>
    <submittedName>
        <fullName evidence="1">Uncharacterized protein</fullName>
    </submittedName>
</protein>
<proteinExistence type="predicted"/>
<feature type="non-terminal residue" evidence="1">
    <location>
        <position position="77"/>
    </location>
</feature>
<gene>
    <name evidence="1" type="ORF">OS493_029542</name>
</gene>
<sequence length="77" mass="8613">MIFSDDGKDGYGCSPNGDHFNPVQLTPELTRLDMVSSALDWLENLDTSYQIRPDSAQMIYNTLGAGTTVQYDDIQEH</sequence>
<evidence type="ECO:0000313" key="1">
    <source>
        <dbReference type="EMBL" id="KAJ7389658.1"/>
    </source>
</evidence>
<name>A0A9W9ZXG3_9CNID</name>
<dbReference type="OrthoDB" id="5990456at2759"/>
<evidence type="ECO:0000313" key="2">
    <source>
        <dbReference type="Proteomes" id="UP001163046"/>
    </source>
</evidence>
<accession>A0A9W9ZXG3</accession>
<dbReference type="Proteomes" id="UP001163046">
    <property type="component" value="Unassembled WGS sequence"/>
</dbReference>
<reference evidence="1" key="1">
    <citation type="submission" date="2023-01" db="EMBL/GenBank/DDBJ databases">
        <title>Genome assembly of the deep-sea coral Lophelia pertusa.</title>
        <authorList>
            <person name="Herrera S."/>
            <person name="Cordes E."/>
        </authorList>
    </citation>
    <scope>NUCLEOTIDE SEQUENCE</scope>
    <source>
        <strain evidence="1">USNM1676648</strain>
        <tissue evidence="1">Polyp</tissue>
    </source>
</reference>